<sequence length="193" mass="22282">MQSKEIDIFFPTSRQAWRLWLIENHSSKQAVWLVYGKKESDRPTITWSEAVEEALCFGWIDSIKKTIDADTFMQFFSKRKSVSTWSKINKIKVQLLIEQGLVSPAGYVSIETAKKNGSWTILDDVEELIIPKDLEIAFEANPGSGEYFLSLSRSVRKAMLQWLVLAKQSDTRHKRITEIAELAVQKLKPKQFR</sequence>
<dbReference type="EMBL" id="VLLI01000003">
    <property type="protein sequence ID" value="TWJ02393.1"/>
    <property type="molecule type" value="Genomic_DNA"/>
</dbReference>
<protein>
    <submittedName>
        <fullName evidence="1">Uncharacterized protein YdeI (YjbR/CyaY-like superfamily)</fullName>
    </submittedName>
</protein>
<dbReference type="RefSeq" id="WP_144910952.1">
    <property type="nucleotide sequence ID" value="NZ_VLLI01000003.1"/>
</dbReference>
<name>A0A562U988_9SPHI</name>
<gene>
    <name evidence="1" type="ORF">JN11_01365</name>
</gene>
<dbReference type="OrthoDB" id="9796999at2"/>
<accession>A0A562U988</accession>
<organism evidence="1 2">
    <name type="scientific">Mucilaginibacter frigoritolerans</name>
    <dbReference type="NCBI Taxonomy" id="652788"/>
    <lineage>
        <taxon>Bacteria</taxon>
        <taxon>Pseudomonadati</taxon>
        <taxon>Bacteroidota</taxon>
        <taxon>Sphingobacteriia</taxon>
        <taxon>Sphingobacteriales</taxon>
        <taxon>Sphingobacteriaceae</taxon>
        <taxon>Mucilaginibacter</taxon>
    </lineage>
</organism>
<dbReference type="Proteomes" id="UP000317010">
    <property type="component" value="Unassembled WGS sequence"/>
</dbReference>
<dbReference type="Pfam" id="PF13376">
    <property type="entry name" value="OmdA"/>
    <property type="match status" value="1"/>
</dbReference>
<comment type="caution">
    <text evidence="1">The sequence shown here is derived from an EMBL/GenBank/DDBJ whole genome shotgun (WGS) entry which is preliminary data.</text>
</comment>
<proteinExistence type="predicted"/>
<dbReference type="AlphaFoldDB" id="A0A562U988"/>
<evidence type="ECO:0000313" key="2">
    <source>
        <dbReference type="Proteomes" id="UP000317010"/>
    </source>
</evidence>
<reference evidence="1 2" key="1">
    <citation type="submission" date="2019-07" db="EMBL/GenBank/DDBJ databases">
        <title>Genomic Encyclopedia of Archaeal and Bacterial Type Strains, Phase II (KMG-II): from individual species to whole genera.</title>
        <authorList>
            <person name="Goeker M."/>
        </authorList>
    </citation>
    <scope>NUCLEOTIDE SEQUENCE [LARGE SCALE GENOMIC DNA]</scope>
    <source>
        <strain evidence="1 2">ATCC BAA-1854</strain>
    </source>
</reference>
<keyword evidence="2" id="KW-1185">Reference proteome</keyword>
<evidence type="ECO:0000313" key="1">
    <source>
        <dbReference type="EMBL" id="TWJ02393.1"/>
    </source>
</evidence>